<dbReference type="WBParaSite" id="Hba_07112">
    <property type="protein sequence ID" value="Hba_07112"/>
    <property type="gene ID" value="Hba_07112"/>
</dbReference>
<evidence type="ECO:0000313" key="2">
    <source>
        <dbReference type="WBParaSite" id="Hba_07112"/>
    </source>
</evidence>
<organism evidence="1 2">
    <name type="scientific">Heterorhabditis bacteriophora</name>
    <name type="common">Entomopathogenic nematode worm</name>
    <dbReference type="NCBI Taxonomy" id="37862"/>
    <lineage>
        <taxon>Eukaryota</taxon>
        <taxon>Metazoa</taxon>
        <taxon>Ecdysozoa</taxon>
        <taxon>Nematoda</taxon>
        <taxon>Chromadorea</taxon>
        <taxon>Rhabditida</taxon>
        <taxon>Rhabditina</taxon>
        <taxon>Rhabditomorpha</taxon>
        <taxon>Strongyloidea</taxon>
        <taxon>Heterorhabditidae</taxon>
        <taxon>Heterorhabditis</taxon>
    </lineage>
</organism>
<accession>A0A1I7WPP1</accession>
<name>A0A1I7WPP1_HETBA</name>
<dbReference type="Proteomes" id="UP000095283">
    <property type="component" value="Unplaced"/>
</dbReference>
<keyword evidence="1" id="KW-1185">Reference proteome</keyword>
<sequence>MRSLMEFTINHIMNIPSYKTVYYIHCQIKLGRSSEMGTGITCKKRAEKNMTRCYLASYGLHPDAAADRHHNGQQERRLSDQLSVITERFIDDFAEHNSCYLIQGSVKTTASDLNDNATLTIRTARLYKMVKNMKTSGINNLCNALILDNKVYHTNIVWLSIFISDKSFLLVLFLTNKNKDQSYFYYFHSFQILYI</sequence>
<reference evidence="2" key="1">
    <citation type="submission" date="2016-11" db="UniProtKB">
        <authorList>
            <consortium name="WormBaseParasite"/>
        </authorList>
    </citation>
    <scope>IDENTIFICATION</scope>
</reference>
<proteinExistence type="predicted"/>
<evidence type="ECO:0000313" key="1">
    <source>
        <dbReference type="Proteomes" id="UP000095283"/>
    </source>
</evidence>
<protein>
    <submittedName>
        <fullName evidence="2">ZP domain-containing protein</fullName>
    </submittedName>
</protein>
<dbReference type="AlphaFoldDB" id="A0A1I7WPP1"/>